<dbReference type="EMBL" id="QJUM01000001">
    <property type="protein sequence ID" value="TBV10140.1"/>
    <property type="molecule type" value="Genomic_DNA"/>
</dbReference>
<reference evidence="5 6" key="1">
    <citation type="submission" date="2018-06" db="EMBL/GenBank/DDBJ databases">
        <title>Three novel Pseudomonas species isolated from symptomatic oak.</title>
        <authorList>
            <person name="Bueno-Gonzalez V."/>
            <person name="Brady C."/>
        </authorList>
    </citation>
    <scope>NUCLEOTIDE SEQUENCE [LARGE SCALE GENOMIC DNA]</scope>
    <source>
        <strain evidence="4 5">P26B</strain>
        <strain evidence="3 6">P6B</strain>
    </source>
</reference>
<accession>A0A4Q9RAB2</accession>
<evidence type="ECO:0000313" key="5">
    <source>
        <dbReference type="Proteomes" id="UP000291334"/>
    </source>
</evidence>
<feature type="signal peptide" evidence="2">
    <location>
        <begin position="1"/>
        <end position="34"/>
    </location>
</feature>
<evidence type="ECO:0000313" key="6">
    <source>
        <dbReference type="Proteomes" id="UP000293172"/>
    </source>
</evidence>
<dbReference type="RefSeq" id="WP_131174102.1">
    <property type="nucleotide sequence ID" value="NZ_QJUL01000001.1"/>
</dbReference>
<evidence type="ECO:0000256" key="2">
    <source>
        <dbReference type="SAM" id="SignalP"/>
    </source>
</evidence>
<organism evidence="3 6">
    <name type="scientific">Phytopseudomonas dryadis</name>
    <dbReference type="NCBI Taxonomy" id="2487520"/>
    <lineage>
        <taxon>Bacteria</taxon>
        <taxon>Pseudomonadati</taxon>
        <taxon>Pseudomonadota</taxon>
        <taxon>Gammaproteobacteria</taxon>
        <taxon>Pseudomonadales</taxon>
        <taxon>Pseudomonadaceae</taxon>
        <taxon>Phytopseudomonas</taxon>
    </lineage>
</organism>
<evidence type="ECO:0000313" key="3">
    <source>
        <dbReference type="EMBL" id="TBU97685.1"/>
    </source>
</evidence>
<keyword evidence="2" id="KW-0732">Signal</keyword>
<dbReference type="Proteomes" id="UP000291334">
    <property type="component" value="Unassembled WGS sequence"/>
</dbReference>
<gene>
    <name evidence="4" type="ORF">DNK34_01500</name>
    <name evidence="3" type="ORF">DNK44_01490</name>
</gene>
<comment type="caution">
    <text evidence="3">The sequence shown here is derived from an EMBL/GenBank/DDBJ whole genome shotgun (WGS) entry which is preliminary data.</text>
</comment>
<name>A0A4Q9RAB2_9GAMM</name>
<feature type="region of interest" description="Disordered" evidence="1">
    <location>
        <begin position="39"/>
        <end position="60"/>
    </location>
</feature>
<evidence type="ECO:0000256" key="1">
    <source>
        <dbReference type="SAM" id="MobiDB-lite"/>
    </source>
</evidence>
<dbReference type="EMBL" id="QJUL01000001">
    <property type="protein sequence ID" value="TBU97685.1"/>
    <property type="molecule type" value="Genomic_DNA"/>
</dbReference>
<protein>
    <submittedName>
        <fullName evidence="3">Uncharacterized protein</fullName>
    </submittedName>
</protein>
<keyword evidence="5" id="KW-1185">Reference proteome</keyword>
<evidence type="ECO:0000313" key="4">
    <source>
        <dbReference type="EMBL" id="TBV10140.1"/>
    </source>
</evidence>
<feature type="chain" id="PRO_5020959886" evidence="2">
    <location>
        <begin position="35"/>
        <end position="74"/>
    </location>
</feature>
<proteinExistence type="predicted"/>
<sequence length="74" mass="8121">MRQLREQGRCVTSQSHSPIDVLLLTLLAAGNAVADDPFGNAQAVPEAPTGTGPKQTAERLDERRRLYLSAEREF</sequence>
<dbReference type="AlphaFoldDB" id="A0A4Q9RAB2"/>
<dbReference type="Proteomes" id="UP000293172">
    <property type="component" value="Unassembled WGS sequence"/>
</dbReference>